<sequence>MFRSLSSQHRPLARLGAFRQQKPNALLAIRHLSLWNPPRFENEKMFDYAKGSPERAQLTESIKKLKSSFPVKIPIQISGAEVTSKQILKQQNPSNHKEVVAEYATATSEHVNAAIDAALKAKPAWEALPFEDRAAIFLREAELVTGKYLSDIVVATMLGMGKRFWQAEIDAPADTADFFRHYIDEAWKLYAQ</sequence>
<name>A0A9P5B0R6_9HYPO</name>
<keyword evidence="5" id="KW-1185">Reference proteome</keyword>
<dbReference type="Pfam" id="PF00171">
    <property type="entry name" value="Aldedh"/>
    <property type="match status" value="1"/>
</dbReference>
<evidence type="ECO:0000313" key="4">
    <source>
        <dbReference type="EMBL" id="KAF4483471.1"/>
    </source>
</evidence>
<dbReference type="InterPro" id="IPR016161">
    <property type="entry name" value="Ald_DH/histidinol_DH"/>
</dbReference>
<reference evidence="4" key="1">
    <citation type="submission" date="2020-01" db="EMBL/GenBank/DDBJ databases">
        <title>Identification and distribution of gene clusters putatively required for synthesis of sphingolipid metabolism inhibitors in phylogenetically diverse species of the filamentous fungus Fusarium.</title>
        <authorList>
            <person name="Kim H.-S."/>
            <person name="Busman M."/>
            <person name="Brown D.W."/>
            <person name="Divon H."/>
            <person name="Uhlig S."/>
            <person name="Proctor R.H."/>
        </authorList>
    </citation>
    <scope>NUCLEOTIDE SEQUENCE</scope>
    <source>
        <strain evidence="4">NRRL 31653</strain>
    </source>
</reference>
<dbReference type="GO" id="GO:0003842">
    <property type="term" value="F:L-glutamate gamma-semialdehyde dehydrogenase activity"/>
    <property type="evidence" value="ECO:0007669"/>
    <property type="project" value="TreeGrafter"/>
</dbReference>
<evidence type="ECO:0000259" key="3">
    <source>
        <dbReference type="Pfam" id="PF00171"/>
    </source>
</evidence>
<dbReference type="AlphaFoldDB" id="A0A9P5B0R6"/>
<proteinExistence type="predicted"/>
<dbReference type="InterPro" id="IPR016162">
    <property type="entry name" value="Ald_DH_N"/>
</dbReference>
<protein>
    <submittedName>
        <fullName evidence="4">1-pyrroline-5-carboxylate dehydrogenase</fullName>
    </submittedName>
</protein>
<feature type="domain" description="Aldehyde dehydrogenase" evidence="3">
    <location>
        <begin position="85"/>
        <end position="190"/>
    </location>
</feature>
<dbReference type="PANTHER" id="PTHR42862">
    <property type="entry name" value="DELTA-1-PYRROLINE-5-CARBOXYLATE DEHYDROGENASE 1, ISOFORM A-RELATED"/>
    <property type="match status" value="1"/>
</dbReference>
<dbReference type="EMBL" id="LUFC02001142">
    <property type="protein sequence ID" value="KAF4483471.1"/>
    <property type="molecule type" value="Genomic_DNA"/>
</dbReference>
<evidence type="ECO:0000313" key="5">
    <source>
        <dbReference type="Proteomes" id="UP000737391"/>
    </source>
</evidence>
<evidence type="ECO:0000256" key="2">
    <source>
        <dbReference type="ARBA" id="ARBA00023027"/>
    </source>
</evidence>
<dbReference type="Proteomes" id="UP000737391">
    <property type="component" value="Unassembled WGS sequence"/>
</dbReference>
<organism evidence="4 5">
    <name type="scientific">Fusarium agapanthi</name>
    <dbReference type="NCBI Taxonomy" id="1803897"/>
    <lineage>
        <taxon>Eukaryota</taxon>
        <taxon>Fungi</taxon>
        <taxon>Dikarya</taxon>
        <taxon>Ascomycota</taxon>
        <taxon>Pezizomycotina</taxon>
        <taxon>Sordariomycetes</taxon>
        <taxon>Hypocreomycetidae</taxon>
        <taxon>Hypocreales</taxon>
        <taxon>Nectriaceae</taxon>
        <taxon>Fusarium</taxon>
        <taxon>Fusarium fujikuroi species complex</taxon>
    </lineage>
</organism>
<keyword evidence="1" id="KW-0560">Oxidoreductase</keyword>
<dbReference type="OrthoDB" id="4540711at2759"/>
<dbReference type="GO" id="GO:0005759">
    <property type="term" value="C:mitochondrial matrix"/>
    <property type="evidence" value="ECO:0007669"/>
    <property type="project" value="TreeGrafter"/>
</dbReference>
<accession>A0A9P5B0R6</accession>
<comment type="caution">
    <text evidence="4">The sequence shown here is derived from an EMBL/GenBank/DDBJ whole genome shotgun (WGS) entry which is preliminary data.</text>
</comment>
<dbReference type="Gene3D" id="3.40.605.10">
    <property type="entry name" value="Aldehyde Dehydrogenase, Chain A, domain 1"/>
    <property type="match status" value="1"/>
</dbReference>
<dbReference type="SUPFAM" id="SSF53720">
    <property type="entry name" value="ALDH-like"/>
    <property type="match status" value="1"/>
</dbReference>
<evidence type="ECO:0000256" key="1">
    <source>
        <dbReference type="ARBA" id="ARBA00023002"/>
    </source>
</evidence>
<dbReference type="InterPro" id="IPR050485">
    <property type="entry name" value="Proline_metab_enzyme"/>
</dbReference>
<dbReference type="GO" id="GO:0010133">
    <property type="term" value="P:L-proline catabolic process to L-glutamate"/>
    <property type="evidence" value="ECO:0007669"/>
    <property type="project" value="TreeGrafter"/>
</dbReference>
<dbReference type="InterPro" id="IPR015590">
    <property type="entry name" value="Aldehyde_DH_dom"/>
</dbReference>
<gene>
    <name evidence="4" type="ORF">FAGAP_11775</name>
</gene>
<dbReference type="PANTHER" id="PTHR42862:SF1">
    <property type="entry name" value="DELTA-1-PYRROLINE-5-CARBOXYLATE DEHYDROGENASE 2, ISOFORM A-RELATED"/>
    <property type="match status" value="1"/>
</dbReference>
<keyword evidence="2" id="KW-0520">NAD</keyword>